<dbReference type="SUPFAM" id="SSF52833">
    <property type="entry name" value="Thioredoxin-like"/>
    <property type="match status" value="1"/>
</dbReference>
<dbReference type="EMBL" id="BCWF01000006">
    <property type="protein sequence ID" value="GAT19920.1"/>
    <property type="molecule type" value="Genomic_DNA"/>
</dbReference>
<comment type="similarity">
    <text evidence="1">Belongs to the phosducin family.</text>
</comment>
<evidence type="ECO:0000313" key="5">
    <source>
        <dbReference type="Proteomes" id="UP000075230"/>
    </source>
</evidence>
<evidence type="ECO:0000256" key="2">
    <source>
        <dbReference type="SAM" id="MobiDB-lite"/>
    </source>
</evidence>
<feature type="region of interest" description="Disordered" evidence="2">
    <location>
        <begin position="257"/>
        <end position="290"/>
    </location>
</feature>
<dbReference type="CDD" id="cd02988">
    <property type="entry name" value="Phd_like_VIAF"/>
    <property type="match status" value="1"/>
</dbReference>
<name>A0A146F168_ASPKA</name>
<dbReference type="VEuPathDB" id="FungiDB:ASPFODRAFT_124617"/>
<reference evidence="4 5" key="1">
    <citation type="journal article" date="2016" name="DNA Res.">
        <title>Genome sequence of Aspergillus luchuensis NBRC 4314.</title>
        <authorList>
            <person name="Yamada O."/>
            <person name="Machida M."/>
            <person name="Hosoyama A."/>
            <person name="Goto M."/>
            <person name="Takahashi T."/>
            <person name="Futagami T."/>
            <person name="Yamagata Y."/>
            <person name="Takeuchi M."/>
            <person name="Kobayashi T."/>
            <person name="Koike H."/>
            <person name="Abe K."/>
            <person name="Asai K."/>
            <person name="Arita M."/>
            <person name="Fujita N."/>
            <person name="Fukuda K."/>
            <person name="Higa K."/>
            <person name="Horikawa H."/>
            <person name="Ishikawa T."/>
            <person name="Jinno K."/>
            <person name="Kato Y."/>
            <person name="Kirimura K."/>
            <person name="Mizutani O."/>
            <person name="Nakasone K."/>
            <person name="Sano M."/>
            <person name="Shiraishi Y."/>
            <person name="Tsukahara M."/>
            <person name="Gomi K."/>
        </authorList>
    </citation>
    <scope>NUCLEOTIDE SEQUENCE [LARGE SCALE GENOMIC DNA]</scope>
    <source>
        <strain evidence="4 5">RIB 2604</strain>
    </source>
</reference>
<dbReference type="Gene3D" id="3.40.30.10">
    <property type="entry name" value="Glutaredoxin"/>
    <property type="match status" value="1"/>
</dbReference>
<dbReference type="AlphaFoldDB" id="A0A146F168"/>
<evidence type="ECO:0000259" key="3">
    <source>
        <dbReference type="Pfam" id="PF02114"/>
    </source>
</evidence>
<feature type="compositionally biased region" description="Basic and acidic residues" evidence="2">
    <location>
        <begin position="257"/>
        <end position="273"/>
    </location>
</feature>
<dbReference type="PANTHER" id="PTHR45809">
    <property type="entry name" value="VIRAL IAP-ASSOCIATED FACTOR HOMOLOG"/>
    <property type="match status" value="1"/>
</dbReference>
<evidence type="ECO:0000256" key="1">
    <source>
        <dbReference type="ARBA" id="ARBA00009686"/>
    </source>
</evidence>
<proteinExistence type="inferred from homology"/>
<comment type="caution">
    <text evidence="4">The sequence shown here is derived from an EMBL/GenBank/DDBJ whole genome shotgun (WGS) entry which is preliminary data.</text>
</comment>
<dbReference type="InterPro" id="IPR024253">
    <property type="entry name" value="Phosducin_thioredoxin-like_dom"/>
</dbReference>
<evidence type="ECO:0000313" key="4">
    <source>
        <dbReference type="EMBL" id="GAT19920.1"/>
    </source>
</evidence>
<dbReference type="Pfam" id="PF02114">
    <property type="entry name" value="Phosducin"/>
    <property type="match status" value="1"/>
</dbReference>
<feature type="compositionally biased region" description="Polar residues" evidence="2">
    <location>
        <begin position="11"/>
        <end position="26"/>
    </location>
</feature>
<protein>
    <submittedName>
        <fullName evidence="4">Phosducin family protein</fullName>
    </submittedName>
</protein>
<dbReference type="GO" id="GO:0005737">
    <property type="term" value="C:cytoplasm"/>
    <property type="evidence" value="ECO:0007669"/>
    <property type="project" value="TreeGrafter"/>
</dbReference>
<feature type="domain" description="Phosducin" evidence="3">
    <location>
        <begin position="54"/>
        <end position="264"/>
    </location>
</feature>
<reference evidence="5" key="2">
    <citation type="submission" date="2016-02" db="EMBL/GenBank/DDBJ databases">
        <title>Genome sequencing of Aspergillus luchuensis NBRC 4314.</title>
        <authorList>
            <person name="Yamada O."/>
        </authorList>
    </citation>
    <scope>NUCLEOTIDE SEQUENCE [LARGE SCALE GENOMIC DNA]</scope>
    <source>
        <strain evidence="5">RIB 2604</strain>
    </source>
</reference>
<dbReference type="Proteomes" id="UP000075230">
    <property type="component" value="Unassembled WGS sequence"/>
</dbReference>
<dbReference type="GO" id="GO:0006457">
    <property type="term" value="P:protein folding"/>
    <property type="evidence" value="ECO:0007669"/>
    <property type="project" value="TreeGrafter"/>
</dbReference>
<organism evidence="4 5">
    <name type="scientific">Aspergillus kawachii</name>
    <name type="common">White koji mold</name>
    <name type="synonym">Aspergillus awamori var. kawachi</name>
    <dbReference type="NCBI Taxonomy" id="1069201"/>
    <lineage>
        <taxon>Eukaryota</taxon>
        <taxon>Fungi</taxon>
        <taxon>Dikarya</taxon>
        <taxon>Ascomycota</taxon>
        <taxon>Pezizomycotina</taxon>
        <taxon>Eurotiomycetes</taxon>
        <taxon>Eurotiomycetidae</taxon>
        <taxon>Eurotiales</taxon>
        <taxon>Aspergillaceae</taxon>
        <taxon>Aspergillus</taxon>
        <taxon>Aspergillus subgen. Circumdati</taxon>
    </lineage>
</organism>
<dbReference type="InterPro" id="IPR051498">
    <property type="entry name" value="Phosducin-like_chap/apop_reg"/>
</dbReference>
<gene>
    <name evidence="4" type="ORF">RIB2604_00605030</name>
</gene>
<feature type="region of interest" description="Disordered" evidence="2">
    <location>
        <begin position="1"/>
        <end position="54"/>
    </location>
</feature>
<sequence length="290" mass="32833">MEIVEDGCFGQGSSNSSSPDGLQQSPGGLPRLWAAEPQGGVADPANGANTRHVSPQRVCRSVNDILRKHGVIPEKPQDPEPLIQEALVEAERKAYENRLEDKDLDELDALEDEEDEDFLEQYRQKRFAELSTLQQTSIHNQVYPLQKVDYAREVTEASNKCFVLVHLSSSGANVESQRLTELWRQLAAKFGDIKFCEIRGNMCIEGYPERNTPTILVYRNGEIMKQLITLREMKGPRTTVEDLEKMLLELGAVKESDVRLKKRSDSSEDERPSKLKSSRPTVEDDDDDWD</sequence>
<accession>A0A146F168</accession>
<dbReference type="InterPro" id="IPR036249">
    <property type="entry name" value="Thioredoxin-like_sf"/>
</dbReference>
<dbReference type="PANTHER" id="PTHR45809:SF3">
    <property type="entry name" value="VIRAL IAP-ASSOCIATED FACTOR HOMOLOG"/>
    <property type="match status" value="1"/>
</dbReference>